<dbReference type="OrthoDB" id="2655993at2759"/>
<gene>
    <name evidence="1" type="ORF">MSAN_01133300</name>
</gene>
<evidence type="ECO:0000313" key="2">
    <source>
        <dbReference type="Proteomes" id="UP000623467"/>
    </source>
</evidence>
<dbReference type="InterPro" id="IPR032675">
    <property type="entry name" value="LRR_dom_sf"/>
</dbReference>
<name>A0A8H7D3P6_9AGAR</name>
<sequence>MLSPPFLRDLSDVESIVVPLLNEAAMAHISRLPNLKSLAFDVFPDNWSAPVVHTTQTFQALHELTLCYPTVDESIAFVEWLSQVPLTSLTIDFSSGVDPSQMHALLSAVSAGILHPCLSKLSIGSDCTRSAGYCVENRSLRLLFCFVNLTDVSIAAGGGYDIDDSMVADLSLAWPLIENLRLTDGETRTTLACLSSFVANCPRLTGLGLAFNTTVIPHATTTAVHGLASLDVSCSTISISKIVPVARFLAAIFPELKQLDAARNGAPPADSDDEEGIARYDEAMESKRCWKEVESLCYNINFPSIPSCHWTRIMISVVVNACGVESQLEHFSIEIHHE</sequence>
<accession>A0A8H7D3P6</accession>
<protein>
    <submittedName>
        <fullName evidence="1">Uncharacterized protein</fullName>
    </submittedName>
</protein>
<dbReference type="Gene3D" id="3.80.10.10">
    <property type="entry name" value="Ribonuclease Inhibitor"/>
    <property type="match status" value="1"/>
</dbReference>
<reference evidence="1" key="1">
    <citation type="submission" date="2020-05" db="EMBL/GenBank/DDBJ databases">
        <title>Mycena genomes resolve the evolution of fungal bioluminescence.</title>
        <authorList>
            <person name="Tsai I.J."/>
        </authorList>
    </citation>
    <scope>NUCLEOTIDE SEQUENCE</scope>
    <source>
        <strain evidence="1">160909Yilan</strain>
    </source>
</reference>
<organism evidence="1 2">
    <name type="scientific">Mycena sanguinolenta</name>
    <dbReference type="NCBI Taxonomy" id="230812"/>
    <lineage>
        <taxon>Eukaryota</taxon>
        <taxon>Fungi</taxon>
        <taxon>Dikarya</taxon>
        <taxon>Basidiomycota</taxon>
        <taxon>Agaricomycotina</taxon>
        <taxon>Agaricomycetes</taxon>
        <taxon>Agaricomycetidae</taxon>
        <taxon>Agaricales</taxon>
        <taxon>Marasmiineae</taxon>
        <taxon>Mycenaceae</taxon>
        <taxon>Mycena</taxon>
    </lineage>
</organism>
<comment type="caution">
    <text evidence="1">The sequence shown here is derived from an EMBL/GenBank/DDBJ whole genome shotgun (WGS) entry which is preliminary data.</text>
</comment>
<dbReference type="Proteomes" id="UP000623467">
    <property type="component" value="Unassembled WGS sequence"/>
</dbReference>
<evidence type="ECO:0000313" key="1">
    <source>
        <dbReference type="EMBL" id="KAF7361029.1"/>
    </source>
</evidence>
<proteinExistence type="predicted"/>
<dbReference type="EMBL" id="JACAZH010000008">
    <property type="protein sequence ID" value="KAF7361029.1"/>
    <property type="molecule type" value="Genomic_DNA"/>
</dbReference>
<keyword evidence="2" id="KW-1185">Reference proteome</keyword>
<dbReference type="AlphaFoldDB" id="A0A8H7D3P6"/>
<dbReference type="SUPFAM" id="SSF52047">
    <property type="entry name" value="RNI-like"/>
    <property type="match status" value="1"/>
</dbReference>